<reference evidence="7 8" key="1">
    <citation type="submission" date="2020-08" db="EMBL/GenBank/DDBJ databases">
        <title>Genomic Encyclopedia of Type Strains, Phase IV (KMG-IV): sequencing the most valuable type-strain genomes for metagenomic binning, comparative biology and taxonomic classification.</title>
        <authorList>
            <person name="Goeker M."/>
        </authorList>
    </citation>
    <scope>NUCLEOTIDE SEQUENCE [LARGE SCALE GENOMIC DNA]</scope>
    <source>
        <strain evidence="7 8">DSM 17245</strain>
    </source>
</reference>
<dbReference type="InterPro" id="IPR013525">
    <property type="entry name" value="ABC2_TM"/>
</dbReference>
<name>A0A7W9W1J2_9FIRM</name>
<evidence type="ECO:0000256" key="2">
    <source>
        <dbReference type="ARBA" id="ARBA00022692"/>
    </source>
</evidence>
<sequence length="234" mass="26726">MKENPIWSKDSLLGNRSLFLPMLIFFTNLLLFVLLFGNLYYISLNAQQTGEIRYAMFNRFYYYVGSGLFVFLLLLAPALSASSITQEREQNNLALLLCTDCTEKTILQGKLIAYMSTHLTLLSSTVPFLATLYIYGGISGSLVLLYFFFYIFSALYCTALGIFCSCLGKNTAYSTALSYVLEFISFLFVFYGLYWCRTQGYFFYGLILAFLFFILFSLSFLGIGKKYLRGLQTN</sequence>
<comment type="caution">
    <text evidence="7">The sequence shown here is derived from an EMBL/GenBank/DDBJ whole genome shotgun (WGS) entry which is preliminary data.</text>
</comment>
<dbReference type="RefSeq" id="WP_183681836.1">
    <property type="nucleotide sequence ID" value="NZ_JACHHH010000001.1"/>
</dbReference>
<keyword evidence="2 5" id="KW-0812">Transmembrane</keyword>
<feature type="transmembrane region" description="Helical" evidence="5">
    <location>
        <begin position="201"/>
        <end position="223"/>
    </location>
</feature>
<evidence type="ECO:0000256" key="3">
    <source>
        <dbReference type="ARBA" id="ARBA00022989"/>
    </source>
</evidence>
<dbReference type="GO" id="GO:0016020">
    <property type="term" value="C:membrane"/>
    <property type="evidence" value="ECO:0007669"/>
    <property type="project" value="UniProtKB-SubCell"/>
</dbReference>
<feature type="transmembrane region" description="Helical" evidence="5">
    <location>
        <begin position="176"/>
        <end position="195"/>
    </location>
</feature>
<comment type="subcellular location">
    <subcellularLocation>
        <location evidence="1">Membrane</location>
        <topology evidence="1">Multi-pass membrane protein</topology>
    </subcellularLocation>
</comment>
<evidence type="ECO:0000256" key="5">
    <source>
        <dbReference type="SAM" id="Phobius"/>
    </source>
</evidence>
<keyword evidence="4 5" id="KW-0472">Membrane</keyword>
<feature type="transmembrane region" description="Helical" evidence="5">
    <location>
        <begin position="144"/>
        <end position="164"/>
    </location>
</feature>
<feature type="domain" description="ABC-2 type transporter transmembrane" evidence="6">
    <location>
        <begin position="60"/>
        <end position="194"/>
    </location>
</feature>
<proteinExistence type="predicted"/>
<feature type="transmembrane region" description="Helical" evidence="5">
    <location>
        <begin position="60"/>
        <end position="79"/>
    </location>
</feature>
<feature type="transmembrane region" description="Helical" evidence="5">
    <location>
        <begin position="119"/>
        <end position="138"/>
    </location>
</feature>
<dbReference type="GO" id="GO:0140359">
    <property type="term" value="F:ABC-type transporter activity"/>
    <property type="evidence" value="ECO:0007669"/>
    <property type="project" value="InterPro"/>
</dbReference>
<feature type="transmembrane region" description="Helical" evidence="5">
    <location>
        <begin position="18"/>
        <end position="40"/>
    </location>
</feature>
<evidence type="ECO:0000259" key="6">
    <source>
        <dbReference type="Pfam" id="PF12698"/>
    </source>
</evidence>
<evidence type="ECO:0000313" key="8">
    <source>
        <dbReference type="Proteomes" id="UP000522163"/>
    </source>
</evidence>
<dbReference type="GeneID" id="85013793"/>
<accession>A0A7W9W1J2</accession>
<organism evidence="7 8">
    <name type="scientific">Oribacterium sinus</name>
    <dbReference type="NCBI Taxonomy" id="237576"/>
    <lineage>
        <taxon>Bacteria</taxon>
        <taxon>Bacillati</taxon>
        <taxon>Bacillota</taxon>
        <taxon>Clostridia</taxon>
        <taxon>Lachnospirales</taxon>
        <taxon>Lachnospiraceae</taxon>
        <taxon>Oribacterium</taxon>
    </lineage>
</organism>
<evidence type="ECO:0000256" key="1">
    <source>
        <dbReference type="ARBA" id="ARBA00004141"/>
    </source>
</evidence>
<protein>
    <submittedName>
        <fullName evidence="7">ABC-type transport system involved in multi-copper enzyme maturation permease subunit</fullName>
    </submittedName>
</protein>
<keyword evidence="3 5" id="KW-1133">Transmembrane helix</keyword>
<gene>
    <name evidence="7" type="ORF">HNQ46_000223</name>
</gene>
<dbReference type="Pfam" id="PF12698">
    <property type="entry name" value="ABC2_membrane_3"/>
    <property type="match status" value="1"/>
</dbReference>
<dbReference type="EMBL" id="JACHHH010000001">
    <property type="protein sequence ID" value="MBB6040262.1"/>
    <property type="molecule type" value="Genomic_DNA"/>
</dbReference>
<dbReference type="AlphaFoldDB" id="A0A7W9W1J2"/>
<dbReference type="Proteomes" id="UP000522163">
    <property type="component" value="Unassembled WGS sequence"/>
</dbReference>
<evidence type="ECO:0000313" key="7">
    <source>
        <dbReference type="EMBL" id="MBB6040262.1"/>
    </source>
</evidence>
<evidence type="ECO:0000256" key="4">
    <source>
        <dbReference type="ARBA" id="ARBA00023136"/>
    </source>
</evidence>